<evidence type="ECO:0000259" key="5">
    <source>
        <dbReference type="PROSITE" id="PS50830"/>
    </source>
</evidence>
<organism evidence="6 7">
    <name type="scientific">Fundicoccus ignavus</name>
    <dbReference type="NCBI Taxonomy" id="2664442"/>
    <lineage>
        <taxon>Bacteria</taxon>
        <taxon>Bacillati</taxon>
        <taxon>Bacillota</taxon>
        <taxon>Bacilli</taxon>
        <taxon>Lactobacillales</taxon>
        <taxon>Aerococcaceae</taxon>
        <taxon>Fundicoccus</taxon>
    </lineage>
</organism>
<evidence type="ECO:0000256" key="2">
    <source>
        <dbReference type="ARBA" id="ARBA00022759"/>
    </source>
</evidence>
<gene>
    <name evidence="6" type="ORF">GIY09_00530</name>
</gene>
<keyword evidence="7" id="KW-1185">Reference proteome</keyword>
<feature type="domain" description="TNase-like" evidence="5">
    <location>
        <begin position="47"/>
        <end position="184"/>
    </location>
</feature>
<protein>
    <submittedName>
        <fullName evidence="6">Thermonuclease</fullName>
    </submittedName>
</protein>
<dbReference type="InterPro" id="IPR035437">
    <property type="entry name" value="SNase_OB-fold_sf"/>
</dbReference>
<dbReference type="SMART" id="SM00318">
    <property type="entry name" value="SNc"/>
    <property type="match status" value="1"/>
</dbReference>
<feature type="signal peptide" evidence="4">
    <location>
        <begin position="1"/>
        <end position="22"/>
    </location>
</feature>
<keyword evidence="3" id="KW-0378">Hydrolase</keyword>
<dbReference type="SUPFAM" id="SSF50199">
    <property type="entry name" value="Staphylococcal nuclease"/>
    <property type="match status" value="1"/>
</dbReference>
<dbReference type="PROSITE" id="PS50830">
    <property type="entry name" value="TNASE_3"/>
    <property type="match status" value="1"/>
</dbReference>
<dbReference type="EMBL" id="WJQS01000001">
    <property type="protein sequence ID" value="MRI84389.1"/>
    <property type="molecule type" value="Genomic_DNA"/>
</dbReference>
<dbReference type="RefSeq" id="WP_153862893.1">
    <property type="nucleotide sequence ID" value="NZ_WJQS01000001.1"/>
</dbReference>
<dbReference type="GO" id="GO:0016787">
    <property type="term" value="F:hydrolase activity"/>
    <property type="evidence" value="ECO:0007669"/>
    <property type="project" value="UniProtKB-KW"/>
</dbReference>
<dbReference type="AlphaFoldDB" id="A0A6I2GGD8"/>
<keyword evidence="2" id="KW-0255">Endonuclease</keyword>
<evidence type="ECO:0000256" key="4">
    <source>
        <dbReference type="SAM" id="SignalP"/>
    </source>
</evidence>
<accession>A0A6I2GGD8</accession>
<dbReference type="GO" id="GO:0004519">
    <property type="term" value="F:endonuclease activity"/>
    <property type="evidence" value="ECO:0007669"/>
    <property type="project" value="UniProtKB-KW"/>
</dbReference>
<dbReference type="PANTHER" id="PTHR12302:SF3">
    <property type="entry name" value="SERINE_THREONINE-PROTEIN KINASE 31"/>
    <property type="match status" value="1"/>
</dbReference>
<proteinExistence type="predicted"/>
<reference evidence="6 7" key="1">
    <citation type="submission" date="2019-11" db="EMBL/GenBank/DDBJ databases">
        <title>Characterisation of Fundicoccus ignavus gen. nov. sp. nov., a novel genus of the family Aerococcaceae isolated from bulk tank milk.</title>
        <authorList>
            <person name="Siebert A."/>
            <person name="Huptas C."/>
            <person name="Wenning M."/>
            <person name="Scherer S."/>
            <person name="Doll E.V."/>
        </authorList>
    </citation>
    <scope>NUCLEOTIDE SEQUENCE [LARGE SCALE GENOMIC DNA]</scope>
    <source>
        <strain evidence="6 7">WS4759</strain>
    </source>
</reference>
<evidence type="ECO:0000256" key="1">
    <source>
        <dbReference type="ARBA" id="ARBA00022722"/>
    </source>
</evidence>
<evidence type="ECO:0000313" key="6">
    <source>
        <dbReference type="EMBL" id="MRI84389.1"/>
    </source>
</evidence>
<evidence type="ECO:0000313" key="7">
    <source>
        <dbReference type="Proteomes" id="UP000430975"/>
    </source>
</evidence>
<name>A0A6I2GGD8_9LACT</name>
<evidence type="ECO:0000256" key="3">
    <source>
        <dbReference type="ARBA" id="ARBA00022801"/>
    </source>
</evidence>
<dbReference type="Proteomes" id="UP000430975">
    <property type="component" value="Unassembled WGS sequence"/>
</dbReference>
<dbReference type="PANTHER" id="PTHR12302">
    <property type="entry name" value="EBNA2 BINDING PROTEIN P100"/>
    <property type="match status" value="1"/>
</dbReference>
<dbReference type="Gene3D" id="2.40.50.90">
    <property type="match status" value="1"/>
</dbReference>
<sequence length="260" mass="29030">MKQLFTTLIISFFIGPFSTVQAHPSQNTTPPAVGDYTWLAQPLPASDLIEVELSKVVDGDTAYFINPEGSDQEIKGRFLLIDTPELRHPQTGKQPFADEAKERLAEILDEADQLYIEYDIGSRKDKYQRDLIYIWADDILVQEILVAEGLADVAYVYPPNTRYLDSLEQARNYALSEGLGIWSLPSAFETANETEQNVTTEAGQADTKINAEATVYIAPLSGSKYHLDDDCRGLRKAAHIESLTLEAAIEQGYELCGYEK</sequence>
<comment type="caution">
    <text evidence="6">The sequence shown here is derived from an EMBL/GenBank/DDBJ whole genome shotgun (WGS) entry which is preliminary data.</text>
</comment>
<feature type="chain" id="PRO_5026136977" evidence="4">
    <location>
        <begin position="23"/>
        <end position="260"/>
    </location>
</feature>
<keyword evidence="4" id="KW-0732">Signal</keyword>
<dbReference type="InterPro" id="IPR016071">
    <property type="entry name" value="Staphylococal_nuclease_OB-fold"/>
</dbReference>
<dbReference type="Pfam" id="PF00565">
    <property type="entry name" value="SNase"/>
    <property type="match status" value="1"/>
</dbReference>
<keyword evidence="1" id="KW-0540">Nuclease</keyword>